<dbReference type="RefSeq" id="WP_168786414.1">
    <property type="nucleotide sequence ID" value="NZ_CALYLF010000104.1"/>
</dbReference>
<evidence type="ECO:0000313" key="2">
    <source>
        <dbReference type="Proteomes" id="UP001152658"/>
    </source>
</evidence>
<comment type="caution">
    <text evidence="1">The sequence shown here is derived from an EMBL/GenBank/DDBJ whole genome shotgun (WGS) entry which is preliminary data.</text>
</comment>
<name>A0ABN8TMK0_9VIBR</name>
<accession>A0ABN8TMK0</accession>
<organism evidence="1 2">
    <name type="scientific">Vibrio aestuarianus</name>
    <dbReference type="NCBI Taxonomy" id="28171"/>
    <lineage>
        <taxon>Bacteria</taxon>
        <taxon>Pseudomonadati</taxon>
        <taxon>Pseudomonadota</taxon>
        <taxon>Gammaproteobacteria</taxon>
        <taxon>Vibrionales</taxon>
        <taxon>Vibrionaceae</taxon>
        <taxon>Vibrio</taxon>
    </lineage>
</organism>
<dbReference type="Proteomes" id="UP001152658">
    <property type="component" value="Unassembled WGS sequence"/>
</dbReference>
<reference evidence="1" key="1">
    <citation type="submission" date="2022-06" db="EMBL/GenBank/DDBJ databases">
        <authorList>
            <person name="Goudenege D."/>
            <person name="Le Roux F."/>
        </authorList>
    </citation>
    <scope>NUCLEOTIDE SEQUENCE</scope>
    <source>
        <strain evidence="1">12-063</strain>
    </source>
</reference>
<proteinExistence type="predicted"/>
<dbReference type="Pfam" id="PF10734">
    <property type="entry name" value="DUF2523"/>
    <property type="match status" value="1"/>
</dbReference>
<gene>
    <name evidence="1" type="ORF">VAE063_620009</name>
</gene>
<evidence type="ECO:0000313" key="1">
    <source>
        <dbReference type="EMBL" id="CAH8207562.1"/>
    </source>
</evidence>
<protein>
    <recommendedName>
        <fullName evidence="3">DUF2523 domain-containing protein</fullName>
    </recommendedName>
</protein>
<dbReference type="EMBL" id="CALYLK010000100">
    <property type="protein sequence ID" value="CAH8207562.1"/>
    <property type="molecule type" value="Genomic_DNA"/>
</dbReference>
<dbReference type="InterPro" id="IPR019670">
    <property type="entry name" value="DUF2523"/>
</dbReference>
<sequence length="98" mass="10812">MYIFFEALSKLLENLFYRFLIGLGLGFTTYQSLDSLIEALKSEVISKYMSLDSNILSIIGLTKIDEAITIIFSAVLVKMALKGFVGGSTVVSNWGFGK</sequence>
<keyword evidence="2" id="KW-1185">Reference proteome</keyword>
<evidence type="ECO:0008006" key="3">
    <source>
        <dbReference type="Google" id="ProtNLM"/>
    </source>
</evidence>